<evidence type="ECO:0000313" key="3">
    <source>
        <dbReference type="EMBL" id="QHU28363.1"/>
    </source>
</evidence>
<dbReference type="CDD" id="cd15457">
    <property type="entry name" value="NADAR"/>
    <property type="match status" value="1"/>
</dbReference>
<dbReference type="InterPro" id="IPR012816">
    <property type="entry name" value="NADAR"/>
</dbReference>
<dbReference type="AlphaFoldDB" id="A0A6C0LCP2"/>
<evidence type="ECO:0000256" key="1">
    <source>
        <dbReference type="SAM" id="MobiDB-lite"/>
    </source>
</evidence>
<name>A0A6C0LCP2_9ZZZZ</name>
<dbReference type="SUPFAM" id="SSF143990">
    <property type="entry name" value="YbiA-like"/>
    <property type="match status" value="1"/>
</dbReference>
<sequence>MVVSKLDKTVIYDEIRTIDPEDLKKEVDLYEIEVDGIDIVIAVGNAKNTFADKNITYFPIYLIKKDKGILQIGLYELYTSDLPDYMDDESNLDVEEIGSPLLYSFVTEEMLEEKKIGKKNGNKTGDEEKEEKEPVAEIPELRRDIFIKTEGIPLLSRLKEETKADAKTQRDKYSKKETESWIETYMKNPNYYIVDNEGGGDCLFATIRDAFAQIGQQTTVLKLRRKLADQATETLFMSYKGQYESAKESIVKDESHIKQLEIEYEKYSKLFHETLDSSERRQYVDAAKNIADQRERIIHERQMSKQIKHEYRFMKNVDTLEKFKQVIATCEFWGETWALSTLERILRIKFILFSHESYKANDNSNIILCGQLNDDILQQQGEFRPDYYLMLEFNGYHYKLIGYKKRQIFTFPEIPFDVKMKVSEKCMESNAGTFTLIPDFIAFNREHKPTAPAVPKFDELSEAKIRGLYEDDIQLIFYKSSADKVPGKGSNEKMPQELLRDFSQLASIKQWRKKLDNQWLAQFVLDGHQWNSVEHYYQASKFRETPEFYLSFTAESGTKLSKDPEMAKAAGSSTGKYKGELIRAKEIGMDSDVNGKKREKALQDALDAKFTQIEEMKQILLETKNAKLLHYKKSKDPELAEHLILIREKLKKL</sequence>
<dbReference type="InterPro" id="IPR037238">
    <property type="entry name" value="YbiA-like_sf"/>
</dbReference>
<accession>A0A6C0LCP2</accession>
<evidence type="ECO:0000259" key="2">
    <source>
        <dbReference type="Pfam" id="PF08719"/>
    </source>
</evidence>
<dbReference type="EMBL" id="MN740471">
    <property type="protein sequence ID" value="QHU28363.1"/>
    <property type="molecule type" value="Genomic_DNA"/>
</dbReference>
<proteinExistence type="predicted"/>
<feature type="domain" description="NADAR" evidence="2">
    <location>
        <begin position="520"/>
        <end position="630"/>
    </location>
</feature>
<feature type="region of interest" description="Disordered" evidence="1">
    <location>
        <begin position="116"/>
        <end position="135"/>
    </location>
</feature>
<dbReference type="Gene3D" id="1.10.357.40">
    <property type="entry name" value="YbiA-like"/>
    <property type="match status" value="1"/>
</dbReference>
<reference evidence="3" key="1">
    <citation type="journal article" date="2020" name="Nature">
        <title>Giant virus diversity and host interactions through global metagenomics.</title>
        <authorList>
            <person name="Schulz F."/>
            <person name="Roux S."/>
            <person name="Paez-Espino D."/>
            <person name="Jungbluth S."/>
            <person name="Walsh D.A."/>
            <person name="Denef V.J."/>
            <person name="McMahon K.D."/>
            <person name="Konstantinidis K.T."/>
            <person name="Eloe-Fadrosh E.A."/>
            <person name="Kyrpides N.C."/>
            <person name="Woyke T."/>
        </authorList>
    </citation>
    <scope>NUCLEOTIDE SEQUENCE</scope>
    <source>
        <strain evidence="3">GVMAG-M-3300027770-73</strain>
    </source>
</reference>
<protein>
    <recommendedName>
        <fullName evidence="2">NADAR domain-containing protein</fullName>
    </recommendedName>
</protein>
<dbReference type="Gene3D" id="3.90.70.80">
    <property type="match status" value="1"/>
</dbReference>
<dbReference type="Pfam" id="PF08719">
    <property type="entry name" value="NADAR"/>
    <property type="match status" value="1"/>
</dbReference>
<organism evidence="3">
    <name type="scientific">viral metagenome</name>
    <dbReference type="NCBI Taxonomy" id="1070528"/>
    <lineage>
        <taxon>unclassified sequences</taxon>
        <taxon>metagenomes</taxon>
        <taxon>organismal metagenomes</taxon>
    </lineage>
</organism>